<reference evidence="1" key="1">
    <citation type="submission" date="2022-06" db="EMBL/GenBank/DDBJ databases">
        <title>Phylogenomic reconstructions and comparative analyses of Kickxellomycotina fungi.</title>
        <authorList>
            <person name="Reynolds N.K."/>
            <person name="Stajich J.E."/>
            <person name="Barry K."/>
            <person name="Grigoriev I.V."/>
            <person name="Crous P."/>
            <person name="Smith M.E."/>
        </authorList>
    </citation>
    <scope>NUCLEOTIDE SEQUENCE</scope>
    <source>
        <strain evidence="1">RSA 2271</strain>
    </source>
</reference>
<feature type="non-terminal residue" evidence="1">
    <location>
        <position position="229"/>
    </location>
</feature>
<dbReference type="Proteomes" id="UP001145114">
    <property type="component" value="Unassembled WGS sequence"/>
</dbReference>
<sequence>MDIGPESKQGLWPHTRRLKKLYILTCCAVLLLVTLLYLCDSGSHSSWSPAASVRSKLLSTSSTSAPSTACSPYARITNATRLFMDHIYCIGMHDNRARQGRLKQIFKYLDLDVEMFPAVDIDNEPGLTLPTDLAQAVPATSHPSGRPSSRFRVIPPFNKHDIGCWVSHLRVWQDMVEHGYETTLILEDDVDMDVDIHMFVRRTLDKLADRPWDLLYIGHCSDFEQGNPP</sequence>
<dbReference type="EMBL" id="JAMZIH010005629">
    <property type="protein sequence ID" value="KAJ1674876.1"/>
    <property type="molecule type" value="Genomic_DNA"/>
</dbReference>
<keyword evidence="2" id="KW-1185">Reference proteome</keyword>
<comment type="caution">
    <text evidence="1">The sequence shown here is derived from an EMBL/GenBank/DDBJ whole genome shotgun (WGS) entry which is preliminary data.</text>
</comment>
<protein>
    <submittedName>
        <fullName evidence="1">Uncharacterized protein</fullName>
    </submittedName>
</protein>
<evidence type="ECO:0000313" key="2">
    <source>
        <dbReference type="Proteomes" id="UP001145114"/>
    </source>
</evidence>
<evidence type="ECO:0000313" key="1">
    <source>
        <dbReference type="EMBL" id="KAJ1674876.1"/>
    </source>
</evidence>
<organism evidence="1 2">
    <name type="scientific">Spiromyces aspiralis</name>
    <dbReference type="NCBI Taxonomy" id="68401"/>
    <lineage>
        <taxon>Eukaryota</taxon>
        <taxon>Fungi</taxon>
        <taxon>Fungi incertae sedis</taxon>
        <taxon>Zoopagomycota</taxon>
        <taxon>Kickxellomycotina</taxon>
        <taxon>Kickxellomycetes</taxon>
        <taxon>Kickxellales</taxon>
        <taxon>Kickxellaceae</taxon>
        <taxon>Spiromyces</taxon>
    </lineage>
</organism>
<name>A0ACC1HHT9_9FUNG</name>
<proteinExistence type="predicted"/>
<accession>A0ACC1HHT9</accession>
<gene>
    <name evidence="1" type="ORF">EV182_002392</name>
</gene>